<feature type="transmembrane region" description="Helical" evidence="1">
    <location>
        <begin position="52"/>
        <end position="76"/>
    </location>
</feature>
<reference evidence="2 3" key="1">
    <citation type="submission" date="2016-07" db="EMBL/GenBank/DDBJ databases">
        <title>Pervasive Adenine N6-methylation of Active Genes in Fungi.</title>
        <authorList>
            <consortium name="DOE Joint Genome Institute"/>
            <person name="Mondo S.J."/>
            <person name="Dannebaum R.O."/>
            <person name="Kuo R.C."/>
            <person name="Labutti K."/>
            <person name="Haridas S."/>
            <person name="Kuo A."/>
            <person name="Salamov A."/>
            <person name="Ahrendt S.R."/>
            <person name="Lipzen A."/>
            <person name="Sullivan W."/>
            <person name="Andreopoulos W.B."/>
            <person name="Clum A."/>
            <person name="Lindquist E."/>
            <person name="Daum C."/>
            <person name="Ramamoorthy G.K."/>
            <person name="Gryganskyi A."/>
            <person name="Culley D."/>
            <person name="Magnuson J.K."/>
            <person name="James T.Y."/>
            <person name="O'Malley M.A."/>
            <person name="Stajich J.E."/>
            <person name="Spatafora J.W."/>
            <person name="Visel A."/>
            <person name="Grigoriev I.V."/>
        </authorList>
    </citation>
    <scope>NUCLEOTIDE SEQUENCE [LARGE SCALE GENOMIC DNA]</scope>
    <source>
        <strain evidence="2 3">CBS 115471</strain>
    </source>
</reference>
<protein>
    <submittedName>
        <fullName evidence="2">Uncharacterized protein</fullName>
    </submittedName>
</protein>
<evidence type="ECO:0000256" key="1">
    <source>
        <dbReference type="SAM" id="Phobius"/>
    </source>
</evidence>
<keyword evidence="1" id="KW-0472">Membrane</keyword>
<dbReference type="OrthoDB" id="3682310at2759"/>
<keyword evidence="1" id="KW-1133">Transmembrane helix</keyword>
<comment type="caution">
    <text evidence="2">The sequence shown here is derived from an EMBL/GenBank/DDBJ whole genome shotgun (WGS) entry which is preliminary data.</text>
</comment>
<feature type="transmembrane region" description="Helical" evidence="1">
    <location>
        <begin position="97"/>
        <end position="118"/>
    </location>
</feature>
<dbReference type="EMBL" id="MCFA01000029">
    <property type="protein sequence ID" value="ORY14913.1"/>
    <property type="molecule type" value="Genomic_DNA"/>
</dbReference>
<evidence type="ECO:0000313" key="2">
    <source>
        <dbReference type="EMBL" id="ORY14913.1"/>
    </source>
</evidence>
<proteinExistence type="predicted"/>
<dbReference type="Proteomes" id="UP000193144">
    <property type="component" value="Unassembled WGS sequence"/>
</dbReference>
<feature type="transmembrane region" description="Helical" evidence="1">
    <location>
        <begin position="7"/>
        <end position="32"/>
    </location>
</feature>
<gene>
    <name evidence="2" type="ORF">BCR34DRAFT_509187</name>
</gene>
<feature type="transmembrane region" description="Helical" evidence="1">
    <location>
        <begin position="162"/>
        <end position="183"/>
    </location>
</feature>
<accession>A0A1Y1ZXD2</accession>
<evidence type="ECO:0000313" key="3">
    <source>
        <dbReference type="Proteomes" id="UP000193144"/>
    </source>
</evidence>
<sequence>MMSKLFVTLYALNFLIGALCTSILGLTSHSIVVKDRLEFYLPPNIKSIGIGVLMWAGVGGIVDMLLFGAGLIIGALKNNKHQDRHEKNERRLEYPNSLLFVATIVFLRPLVILIYTFIEHNRSVNNVTSSENELVTPESWACDVSPGEDARSLCSDLRAARYVLIPVIVLAAGMFRIVLWVYLRTRRIRKEVGRETTGSLGEVGDLR</sequence>
<organism evidence="2 3">
    <name type="scientific">Clohesyomyces aquaticus</name>
    <dbReference type="NCBI Taxonomy" id="1231657"/>
    <lineage>
        <taxon>Eukaryota</taxon>
        <taxon>Fungi</taxon>
        <taxon>Dikarya</taxon>
        <taxon>Ascomycota</taxon>
        <taxon>Pezizomycotina</taxon>
        <taxon>Dothideomycetes</taxon>
        <taxon>Pleosporomycetidae</taxon>
        <taxon>Pleosporales</taxon>
        <taxon>Lindgomycetaceae</taxon>
        <taxon>Clohesyomyces</taxon>
    </lineage>
</organism>
<dbReference type="AlphaFoldDB" id="A0A1Y1ZXD2"/>
<keyword evidence="1" id="KW-0812">Transmembrane</keyword>
<name>A0A1Y1ZXD2_9PLEO</name>
<keyword evidence="3" id="KW-1185">Reference proteome</keyword>